<dbReference type="InterPro" id="IPR013787">
    <property type="entry name" value="S100_Ca-bd_sub"/>
</dbReference>
<dbReference type="PROSITE" id="PS50222">
    <property type="entry name" value="EF_HAND_2"/>
    <property type="match status" value="1"/>
</dbReference>
<dbReference type="EMBL" id="OW240924">
    <property type="protein sequence ID" value="CAH2327389.1"/>
    <property type="molecule type" value="Genomic_DNA"/>
</dbReference>
<evidence type="ECO:0000313" key="8">
    <source>
        <dbReference type="Proteomes" id="UP001295444"/>
    </source>
</evidence>
<dbReference type="Gene3D" id="1.10.238.10">
    <property type="entry name" value="EF-hand"/>
    <property type="match status" value="1"/>
</dbReference>
<keyword evidence="3" id="KW-0677">Repeat</keyword>
<dbReference type="Pfam" id="PF01023">
    <property type="entry name" value="S_100"/>
    <property type="match status" value="1"/>
</dbReference>
<dbReference type="PANTHER" id="PTHR11639:SF134">
    <property type="entry name" value="PROTEIN S100-A1-RELATED"/>
    <property type="match status" value="1"/>
</dbReference>
<keyword evidence="4 5" id="KW-0106">Calcium</keyword>
<dbReference type="GO" id="GO:0048306">
    <property type="term" value="F:calcium-dependent protein binding"/>
    <property type="evidence" value="ECO:0007669"/>
    <property type="project" value="TreeGrafter"/>
</dbReference>
<evidence type="ECO:0000256" key="1">
    <source>
        <dbReference type="ARBA" id="ARBA00007323"/>
    </source>
</evidence>
<dbReference type="InterPro" id="IPR034325">
    <property type="entry name" value="S-100_dom"/>
</dbReference>
<dbReference type="CDD" id="cd00213">
    <property type="entry name" value="S-100"/>
    <property type="match status" value="1"/>
</dbReference>
<dbReference type="InterPro" id="IPR001751">
    <property type="entry name" value="S100/CaBP7/8-like_CS"/>
</dbReference>
<dbReference type="Proteomes" id="UP001295444">
    <property type="component" value="Chromosome 13"/>
</dbReference>
<accession>A0AAD1TMW2</accession>
<dbReference type="InterPro" id="IPR018247">
    <property type="entry name" value="EF_Hand_1_Ca_BS"/>
</dbReference>
<evidence type="ECO:0000256" key="5">
    <source>
        <dbReference type="RuleBase" id="RU361184"/>
    </source>
</evidence>
<dbReference type="AlphaFoldDB" id="A0AAD1TMW2"/>
<dbReference type="PANTHER" id="PTHR11639">
    <property type="entry name" value="S100 CALCIUM-BINDING PROTEIN"/>
    <property type="match status" value="1"/>
</dbReference>
<proteinExistence type="inferred from homology"/>
<evidence type="ECO:0000256" key="4">
    <source>
        <dbReference type="ARBA" id="ARBA00022837"/>
    </source>
</evidence>
<keyword evidence="8" id="KW-1185">Reference proteome</keyword>
<gene>
    <name evidence="7" type="ORF">PECUL_23A034780</name>
</gene>
<dbReference type="PROSITE" id="PS00018">
    <property type="entry name" value="EF_HAND_1"/>
    <property type="match status" value="1"/>
</dbReference>
<organism evidence="7 8">
    <name type="scientific">Pelobates cultripes</name>
    <name type="common">Western spadefoot toad</name>
    <dbReference type="NCBI Taxonomy" id="61616"/>
    <lineage>
        <taxon>Eukaryota</taxon>
        <taxon>Metazoa</taxon>
        <taxon>Chordata</taxon>
        <taxon>Craniata</taxon>
        <taxon>Vertebrata</taxon>
        <taxon>Euteleostomi</taxon>
        <taxon>Amphibia</taxon>
        <taxon>Batrachia</taxon>
        <taxon>Anura</taxon>
        <taxon>Pelobatoidea</taxon>
        <taxon>Pelobatidae</taxon>
        <taxon>Pelobates</taxon>
    </lineage>
</organism>
<protein>
    <recommendedName>
        <fullName evidence="5">Protein S100</fullName>
    </recommendedName>
    <alternativeName>
        <fullName evidence="5">S100 calcium-binding protein</fullName>
    </alternativeName>
</protein>
<dbReference type="PROSITE" id="PS00303">
    <property type="entry name" value="S100_CABP"/>
    <property type="match status" value="1"/>
</dbReference>
<reference evidence="7" key="1">
    <citation type="submission" date="2022-03" db="EMBL/GenBank/DDBJ databases">
        <authorList>
            <person name="Alioto T."/>
            <person name="Alioto T."/>
            <person name="Gomez Garrido J."/>
        </authorList>
    </citation>
    <scope>NUCLEOTIDE SEQUENCE</scope>
</reference>
<evidence type="ECO:0000313" key="7">
    <source>
        <dbReference type="EMBL" id="CAH2327389.1"/>
    </source>
</evidence>
<sequence length="136" mass="15237">MKARACVPERACVPISYGRMYVRMRALVNECNMRVEEGGSWSRIMSGNLETCMAQICSTFQRYAGKDGDAKTLSKTELVELATKEFPALCSNQNKDEVLKGVFGQLDMDGDGKVDFKEFCIFICCLTMALKEHLNV</sequence>
<name>A0AAD1TMW2_PELCU</name>
<comment type="similarity">
    <text evidence="1 5">Belongs to the S-100 family.</text>
</comment>
<dbReference type="InterPro" id="IPR011992">
    <property type="entry name" value="EF-hand-dom_pair"/>
</dbReference>
<dbReference type="SUPFAM" id="SSF47473">
    <property type="entry name" value="EF-hand"/>
    <property type="match status" value="1"/>
</dbReference>
<dbReference type="GO" id="GO:0005509">
    <property type="term" value="F:calcium ion binding"/>
    <property type="evidence" value="ECO:0007669"/>
    <property type="project" value="InterPro"/>
</dbReference>
<evidence type="ECO:0000256" key="3">
    <source>
        <dbReference type="ARBA" id="ARBA00022737"/>
    </source>
</evidence>
<dbReference type="SMART" id="SM01394">
    <property type="entry name" value="S_100"/>
    <property type="match status" value="1"/>
</dbReference>
<dbReference type="InterPro" id="IPR002048">
    <property type="entry name" value="EF_hand_dom"/>
</dbReference>
<feature type="domain" description="EF-hand" evidence="6">
    <location>
        <begin position="94"/>
        <end position="129"/>
    </location>
</feature>
<evidence type="ECO:0000259" key="6">
    <source>
        <dbReference type="PROSITE" id="PS50222"/>
    </source>
</evidence>
<dbReference type="GO" id="GO:0046914">
    <property type="term" value="F:transition metal ion binding"/>
    <property type="evidence" value="ECO:0007669"/>
    <property type="project" value="InterPro"/>
</dbReference>
<evidence type="ECO:0000256" key="2">
    <source>
        <dbReference type="ARBA" id="ARBA00022723"/>
    </source>
</evidence>
<keyword evidence="2 5" id="KW-0479">Metal-binding</keyword>